<keyword evidence="1" id="KW-0812">Transmembrane</keyword>
<organism evidence="2 3">
    <name type="scientific">Novosphingobium clariflavum</name>
    <dbReference type="NCBI Taxonomy" id="2029884"/>
    <lineage>
        <taxon>Bacteria</taxon>
        <taxon>Pseudomonadati</taxon>
        <taxon>Pseudomonadota</taxon>
        <taxon>Alphaproteobacteria</taxon>
        <taxon>Sphingomonadales</taxon>
        <taxon>Sphingomonadaceae</taxon>
        <taxon>Novosphingobium</taxon>
    </lineage>
</organism>
<evidence type="ECO:0000256" key="1">
    <source>
        <dbReference type="SAM" id="Phobius"/>
    </source>
</evidence>
<dbReference type="Proteomes" id="UP001589858">
    <property type="component" value="Unassembled WGS sequence"/>
</dbReference>
<dbReference type="EMBL" id="JBHLTM010000016">
    <property type="protein sequence ID" value="MFC0683664.1"/>
    <property type="molecule type" value="Genomic_DNA"/>
</dbReference>
<keyword evidence="1" id="KW-1133">Transmembrane helix</keyword>
<accession>A0ABV6S4D2</accession>
<feature type="transmembrane region" description="Helical" evidence="1">
    <location>
        <begin position="6"/>
        <end position="26"/>
    </location>
</feature>
<keyword evidence="1" id="KW-0472">Membrane</keyword>
<reference evidence="2 3" key="1">
    <citation type="submission" date="2024-09" db="EMBL/GenBank/DDBJ databases">
        <authorList>
            <person name="Sun Q."/>
            <person name="Mori K."/>
        </authorList>
    </citation>
    <scope>NUCLEOTIDE SEQUENCE [LARGE SCALE GENOMIC DNA]</scope>
    <source>
        <strain evidence="2 3">CICC 11035S</strain>
    </source>
</reference>
<protein>
    <submittedName>
        <fullName evidence="2">Uncharacterized protein</fullName>
    </submittedName>
</protein>
<comment type="caution">
    <text evidence="2">The sequence shown here is derived from an EMBL/GenBank/DDBJ whole genome shotgun (WGS) entry which is preliminary data.</text>
</comment>
<dbReference type="RefSeq" id="WP_267220052.1">
    <property type="nucleotide sequence ID" value="NZ_JAPCWC010000006.1"/>
</dbReference>
<proteinExistence type="predicted"/>
<keyword evidence="3" id="KW-1185">Reference proteome</keyword>
<sequence>MTLEFLDVWQIIVLTGIASAFLWNGVRGLREGTVRIPLQFLNDDEFERGTTMFGLAVTMNFLGGLGVLAGLIWLKLGTG</sequence>
<gene>
    <name evidence="2" type="ORF">ACFFF8_03545</name>
</gene>
<evidence type="ECO:0000313" key="2">
    <source>
        <dbReference type="EMBL" id="MFC0683664.1"/>
    </source>
</evidence>
<feature type="transmembrane region" description="Helical" evidence="1">
    <location>
        <begin position="52"/>
        <end position="74"/>
    </location>
</feature>
<name>A0ABV6S4D2_9SPHN</name>
<evidence type="ECO:0000313" key="3">
    <source>
        <dbReference type="Proteomes" id="UP001589858"/>
    </source>
</evidence>